<keyword evidence="11" id="KW-1185">Reference proteome</keyword>
<feature type="transmembrane region" description="Helical" evidence="8">
    <location>
        <begin position="234"/>
        <end position="253"/>
    </location>
</feature>
<evidence type="ECO:0000313" key="11">
    <source>
        <dbReference type="Proteomes" id="UP000325292"/>
    </source>
</evidence>
<sequence length="486" mass="52436">MAVSSHAKRQQPLTGRALWLSFAAATTGTFMVNVDSSVVNVALPVMQHQFVLPIGTLQWVVTAYLLTITGVLPVMGQIADRLGRREVFIVGTATFIAGSLLCALSPNFQWLVTARVFQGLGGAIIMANVMAIIALIFAPDQRGKALGLIGSVVAAGTLAGPPLGGVLTAAFGWQSIFWINIPFGLWGLWGSYRYLPRFPRDESLRRQKFDWPGALAFAFTTSLLQFGLANLHNWYGLLFMVLAAVALGLFIMVESRGDHPLVPLGLFKVKPFSMNMIAGIFYWILMMFPAFLLPFFLRDELHLSVGVIGVSLFPQALTMIIVSPWGGTLADKYGVLLPARLGLAIFAVVNLGLALIPGHAPLWWVWALLAGQGIAAGLFSSPNSAAILNSVQKRDTGLASSLMATERNLGRAIGVGLATETLSLIWVLIGIGPSPSHTNPHYSTWFLLGFHGVFWVAIIFSFLAFVTTVNPDTSPHPRMPGRGGSR</sequence>
<dbReference type="PANTHER" id="PTHR42718">
    <property type="entry name" value="MAJOR FACILITATOR SUPERFAMILY MULTIDRUG TRANSPORTER MFSC"/>
    <property type="match status" value="1"/>
</dbReference>
<dbReference type="PROSITE" id="PS50850">
    <property type="entry name" value="MFS"/>
    <property type="match status" value="1"/>
</dbReference>
<feature type="transmembrane region" description="Helical" evidence="8">
    <location>
        <begin position="87"/>
        <end position="110"/>
    </location>
</feature>
<feature type="transmembrane region" description="Helical" evidence="8">
    <location>
        <begin position="274"/>
        <end position="297"/>
    </location>
</feature>
<evidence type="ECO:0000256" key="2">
    <source>
        <dbReference type="ARBA" id="ARBA00008537"/>
    </source>
</evidence>
<feature type="transmembrane region" description="Helical" evidence="8">
    <location>
        <begin position="335"/>
        <end position="356"/>
    </location>
</feature>
<dbReference type="Proteomes" id="UP000325292">
    <property type="component" value="Chromosome"/>
</dbReference>
<dbReference type="SUPFAM" id="SSF103473">
    <property type="entry name" value="MFS general substrate transporter"/>
    <property type="match status" value="1"/>
</dbReference>
<dbReference type="InterPro" id="IPR020846">
    <property type="entry name" value="MFS_dom"/>
</dbReference>
<accession>A0ABM6RPX3</accession>
<dbReference type="PRINTS" id="PR01036">
    <property type="entry name" value="TCRTETB"/>
</dbReference>
<keyword evidence="3" id="KW-0813">Transport</keyword>
<protein>
    <submittedName>
        <fullName evidence="10">MFS transporter</fullName>
    </submittedName>
</protein>
<dbReference type="EMBL" id="CP019454">
    <property type="protein sequence ID" value="AUW93310.1"/>
    <property type="molecule type" value="Genomic_DNA"/>
</dbReference>
<dbReference type="PANTHER" id="PTHR42718:SF9">
    <property type="entry name" value="MAJOR FACILITATOR SUPERFAMILY MULTIDRUG TRANSPORTER MFSC"/>
    <property type="match status" value="1"/>
</dbReference>
<dbReference type="Pfam" id="PF07690">
    <property type="entry name" value="MFS_1"/>
    <property type="match status" value="1"/>
</dbReference>
<gene>
    <name evidence="10" type="ORF">BXT84_04530</name>
</gene>
<keyword evidence="5 8" id="KW-0812">Transmembrane</keyword>
<keyword evidence="4" id="KW-1003">Cell membrane</keyword>
<evidence type="ECO:0000256" key="6">
    <source>
        <dbReference type="ARBA" id="ARBA00022989"/>
    </source>
</evidence>
<comment type="subcellular location">
    <subcellularLocation>
        <location evidence="1">Cell membrane</location>
        <topology evidence="1">Multi-pass membrane protein</topology>
    </subcellularLocation>
</comment>
<evidence type="ECO:0000259" key="9">
    <source>
        <dbReference type="PROSITE" id="PS50850"/>
    </source>
</evidence>
<dbReference type="InterPro" id="IPR036259">
    <property type="entry name" value="MFS_trans_sf"/>
</dbReference>
<feature type="domain" description="Major facilitator superfamily (MFS) profile" evidence="9">
    <location>
        <begin position="21"/>
        <end position="469"/>
    </location>
</feature>
<evidence type="ECO:0000256" key="3">
    <source>
        <dbReference type="ARBA" id="ARBA00022448"/>
    </source>
</evidence>
<dbReference type="CDD" id="cd17321">
    <property type="entry name" value="MFS_MMR_MDR_like"/>
    <property type="match status" value="1"/>
</dbReference>
<keyword evidence="7 8" id="KW-0472">Membrane</keyword>
<dbReference type="Gene3D" id="1.20.1250.20">
    <property type="entry name" value="MFS general substrate transporter like domains"/>
    <property type="match status" value="1"/>
</dbReference>
<feature type="transmembrane region" description="Helical" evidence="8">
    <location>
        <begin position="145"/>
        <end position="164"/>
    </location>
</feature>
<keyword evidence="6 8" id="KW-1133">Transmembrane helix</keyword>
<proteinExistence type="inferred from homology"/>
<feature type="transmembrane region" description="Helical" evidence="8">
    <location>
        <begin position="170"/>
        <end position="189"/>
    </location>
</feature>
<dbReference type="InterPro" id="IPR011701">
    <property type="entry name" value="MFS"/>
</dbReference>
<feature type="transmembrane region" description="Helical" evidence="8">
    <location>
        <begin position="209"/>
        <end position="228"/>
    </location>
</feature>
<dbReference type="Gene3D" id="1.20.1720.10">
    <property type="entry name" value="Multidrug resistance protein D"/>
    <property type="match status" value="1"/>
</dbReference>
<feature type="transmembrane region" description="Helical" evidence="8">
    <location>
        <begin position="444"/>
        <end position="469"/>
    </location>
</feature>
<comment type="similarity">
    <text evidence="2">Belongs to the major facilitator superfamily. EmrB family.</text>
</comment>
<evidence type="ECO:0000256" key="8">
    <source>
        <dbReference type="SAM" id="Phobius"/>
    </source>
</evidence>
<dbReference type="InterPro" id="IPR005829">
    <property type="entry name" value="Sugar_transporter_CS"/>
</dbReference>
<name>A0ABM6RPX3_9FIRM</name>
<feature type="transmembrane region" description="Helical" evidence="8">
    <location>
        <begin position="362"/>
        <end position="388"/>
    </location>
</feature>
<dbReference type="PROSITE" id="PS00216">
    <property type="entry name" value="SUGAR_TRANSPORT_1"/>
    <property type="match status" value="1"/>
</dbReference>
<feature type="transmembrane region" description="Helical" evidence="8">
    <location>
        <begin position="409"/>
        <end position="432"/>
    </location>
</feature>
<evidence type="ECO:0000256" key="7">
    <source>
        <dbReference type="ARBA" id="ARBA00023136"/>
    </source>
</evidence>
<feature type="transmembrane region" description="Helical" evidence="8">
    <location>
        <begin position="17"/>
        <end position="34"/>
    </location>
</feature>
<dbReference type="NCBIfam" id="TIGR00711">
    <property type="entry name" value="efflux_EmrB"/>
    <property type="match status" value="1"/>
</dbReference>
<evidence type="ECO:0000256" key="4">
    <source>
        <dbReference type="ARBA" id="ARBA00022475"/>
    </source>
</evidence>
<dbReference type="InterPro" id="IPR004638">
    <property type="entry name" value="EmrB-like"/>
</dbReference>
<reference evidence="10 11" key="1">
    <citation type="journal article" date="2019" name="Sci. Rep.">
        <title>Sulfobacillus thermotolerans: new insights into resistance and metabolic capacities of acidophilic chemolithotrophs.</title>
        <authorList>
            <person name="Panyushkina A.E."/>
            <person name="Babenko V.V."/>
            <person name="Nikitina A.S."/>
            <person name="Selezneva O.V."/>
            <person name="Tsaplina I.A."/>
            <person name="Letarova M.A."/>
            <person name="Kostryukova E.S."/>
            <person name="Letarov A.V."/>
        </authorList>
    </citation>
    <scope>NUCLEOTIDE SEQUENCE [LARGE SCALE GENOMIC DNA]</scope>
    <source>
        <strain evidence="10 11">Kr1</strain>
    </source>
</reference>
<evidence type="ECO:0000256" key="1">
    <source>
        <dbReference type="ARBA" id="ARBA00004651"/>
    </source>
</evidence>
<feature type="transmembrane region" description="Helical" evidence="8">
    <location>
        <begin position="303"/>
        <end position="323"/>
    </location>
</feature>
<feature type="transmembrane region" description="Helical" evidence="8">
    <location>
        <begin position="54"/>
        <end position="75"/>
    </location>
</feature>
<organism evidence="10 11">
    <name type="scientific">Sulfobacillus thermotolerans</name>
    <dbReference type="NCBI Taxonomy" id="338644"/>
    <lineage>
        <taxon>Bacteria</taxon>
        <taxon>Bacillati</taxon>
        <taxon>Bacillota</taxon>
        <taxon>Clostridia</taxon>
        <taxon>Eubacteriales</taxon>
        <taxon>Clostridiales Family XVII. Incertae Sedis</taxon>
        <taxon>Sulfobacillus</taxon>
    </lineage>
</organism>
<feature type="transmembrane region" description="Helical" evidence="8">
    <location>
        <begin position="116"/>
        <end position="138"/>
    </location>
</feature>
<evidence type="ECO:0000256" key="5">
    <source>
        <dbReference type="ARBA" id="ARBA00022692"/>
    </source>
</evidence>
<evidence type="ECO:0000313" key="10">
    <source>
        <dbReference type="EMBL" id="AUW93310.1"/>
    </source>
</evidence>